<keyword evidence="2" id="KW-0812">Transmembrane</keyword>
<feature type="compositionally biased region" description="Polar residues" evidence="1">
    <location>
        <begin position="140"/>
        <end position="151"/>
    </location>
</feature>
<dbReference type="EMBL" id="JAGPXC010000009">
    <property type="protein sequence ID" value="KAH6646576.1"/>
    <property type="molecule type" value="Genomic_DNA"/>
</dbReference>
<feature type="transmembrane region" description="Helical" evidence="2">
    <location>
        <begin position="33"/>
        <end position="53"/>
    </location>
</feature>
<feature type="compositionally biased region" description="Polar residues" evidence="1">
    <location>
        <begin position="115"/>
        <end position="126"/>
    </location>
</feature>
<dbReference type="GeneID" id="70136995"/>
<proteinExistence type="predicted"/>
<comment type="caution">
    <text evidence="3">The sequence shown here is derived from an EMBL/GenBank/DDBJ whole genome shotgun (WGS) entry which is preliminary data.</text>
</comment>
<evidence type="ECO:0000313" key="3">
    <source>
        <dbReference type="EMBL" id="KAH6646576.1"/>
    </source>
</evidence>
<evidence type="ECO:0000256" key="2">
    <source>
        <dbReference type="SAM" id="Phobius"/>
    </source>
</evidence>
<reference evidence="3" key="1">
    <citation type="journal article" date="2021" name="Nat. Commun.">
        <title>Genetic determinants of endophytism in the Arabidopsis root mycobiome.</title>
        <authorList>
            <person name="Mesny F."/>
            <person name="Miyauchi S."/>
            <person name="Thiergart T."/>
            <person name="Pickel B."/>
            <person name="Atanasova L."/>
            <person name="Karlsson M."/>
            <person name="Huettel B."/>
            <person name="Barry K.W."/>
            <person name="Haridas S."/>
            <person name="Chen C."/>
            <person name="Bauer D."/>
            <person name="Andreopoulos W."/>
            <person name="Pangilinan J."/>
            <person name="LaButti K."/>
            <person name="Riley R."/>
            <person name="Lipzen A."/>
            <person name="Clum A."/>
            <person name="Drula E."/>
            <person name="Henrissat B."/>
            <person name="Kohler A."/>
            <person name="Grigoriev I.V."/>
            <person name="Martin F.M."/>
            <person name="Hacquard S."/>
        </authorList>
    </citation>
    <scope>NUCLEOTIDE SEQUENCE</scope>
    <source>
        <strain evidence="3">MPI-SDFR-AT-0073</strain>
    </source>
</reference>
<keyword evidence="4" id="KW-1185">Reference proteome</keyword>
<name>A0A9P8RM53_9PEZI</name>
<keyword evidence="2" id="KW-0472">Membrane</keyword>
<accession>A0A9P8RM53</accession>
<feature type="compositionally biased region" description="Basic and acidic residues" evidence="1">
    <location>
        <begin position="60"/>
        <end position="70"/>
    </location>
</feature>
<feature type="region of interest" description="Disordered" evidence="1">
    <location>
        <begin position="59"/>
        <end position="151"/>
    </location>
</feature>
<sequence>MSPLGVFARDDCTNAGGGNSCEKPYVNSPITGIVLGSMSGVLLVCLGITLWIFHRRRTRRDNEEWTKDPQELDDYGVGTTTTTIRAGNVKPPPQAHHHERPNKSTDEGGLGVPNNRLSVDSTQSLARQLRQQEHRDNDFLTKTAQQPRSLV</sequence>
<evidence type="ECO:0000256" key="1">
    <source>
        <dbReference type="SAM" id="MobiDB-lite"/>
    </source>
</evidence>
<gene>
    <name evidence="3" type="ORF">BKA67DRAFT_662985</name>
</gene>
<dbReference type="OrthoDB" id="5125452at2759"/>
<organism evidence="3 4">
    <name type="scientific">Truncatella angustata</name>
    <dbReference type="NCBI Taxonomy" id="152316"/>
    <lineage>
        <taxon>Eukaryota</taxon>
        <taxon>Fungi</taxon>
        <taxon>Dikarya</taxon>
        <taxon>Ascomycota</taxon>
        <taxon>Pezizomycotina</taxon>
        <taxon>Sordariomycetes</taxon>
        <taxon>Xylariomycetidae</taxon>
        <taxon>Amphisphaeriales</taxon>
        <taxon>Sporocadaceae</taxon>
        <taxon>Truncatella</taxon>
    </lineage>
</organism>
<evidence type="ECO:0000313" key="4">
    <source>
        <dbReference type="Proteomes" id="UP000758603"/>
    </source>
</evidence>
<feature type="compositionally biased region" description="Basic and acidic residues" evidence="1">
    <location>
        <begin position="130"/>
        <end position="139"/>
    </location>
</feature>
<protein>
    <submittedName>
        <fullName evidence="3">Uncharacterized protein</fullName>
    </submittedName>
</protein>
<keyword evidence="2" id="KW-1133">Transmembrane helix</keyword>
<dbReference type="Proteomes" id="UP000758603">
    <property type="component" value="Unassembled WGS sequence"/>
</dbReference>
<dbReference type="RefSeq" id="XP_045953090.1">
    <property type="nucleotide sequence ID" value="XM_046108104.1"/>
</dbReference>
<dbReference type="AlphaFoldDB" id="A0A9P8RM53"/>